<evidence type="ECO:0000259" key="6">
    <source>
        <dbReference type="PROSITE" id="PS51005"/>
    </source>
</evidence>
<organism evidence="7 8">
    <name type="scientific">Brassica napus</name>
    <name type="common">Rape</name>
    <dbReference type="NCBI Taxonomy" id="3708"/>
    <lineage>
        <taxon>Eukaryota</taxon>
        <taxon>Viridiplantae</taxon>
        <taxon>Streptophyta</taxon>
        <taxon>Embryophyta</taxon>
        <taxon>Tracheophyta</taxon>
        <taxon>Spermatophyta</taxon>
        <taxon>Magnoliopsida</taxon>
        <taxon>eudicotyledons</taxon>
        <taxon>Gunneridae</taxon>
        <taxon>Pentapetalae</taxon>
        <taxon>rosids</taxon>
        <taxon>malvids</taxon>
        <taxon>Brassicales</taxon>
        <taxon>Brassicaceae</taxon>
        <taxon>Brassiceae</taxon>
        <taxon>Brassica</taxon>
    </lineage>
</organism>
<keyword evidence="3" id="KW-0238">DNA-binding</keyword>
<evidence type="ECO:0000313" key="8">
    <source>
        <dbReference type="Proteomes" id="UP000824890"/>
    </source>
</evidence>
<dbReference type="PANTHER" id="PTHR31989">
    <property type="entry name" value="NAC DOMAIN-CONTAINING PROTEIN 82-RELATED"/>
    <property type="match status" value="1"/>
</dbReference>
<dbReference type="Gene3D" id="2.170.150.80">
    <property type="entry name" value="NAC domain"/>
    <property type="match status" value="2"/>
</dbReference>
<dbReference type="EMBL" id="JAGKQM010000018">
    <property type="protein sequence ID" value="KAH0864168.1"/>
    <property type="molecule type" value="Genomic_DNA"/>
</dbReference>
<feature type="domain" description="NAC" evidence="6">
    <location>
        <begin position="6"/>
        <end position="134"/>
    </location>
</feature>
<dbReference type="PROSITE" id="PS51005">
    <property type="entry name" value="NAC"/>
    <property type="match status" value="2"/>
</dbReference>
<sequence length="298" mass="35039">MSEVMLSKGFRFHPADEELVRHYLMRKTSSPDFRCFIKTMEVFDKKNPSGHKSLSEEGTVPTTHGWRKHPLEEIIKDNDGDGEEEEGTIIGLKSKFHFYLYNGSDKPRTPTSWSMTEYKLVESEKWVICHLAYTHWNNDFEKPRYGGVEHPPLGWKLVKELVTSQAIPPSLHTFGFRFHPTDKELVTLYLAPKNASSDFQCFIKELEMFAKEPWLMELERSAFYREKEWYFFVRKAWSKREEQNLRFSLDGKKKQWRINGEVSNVVDNEAAKRIIGLKTTFSFNLSQECSFKKRLESG</sequence>
<evidence type="ECO:0000256" key="5">
    <source>
        <dbReference type="ARBA" id="ARBA00023242"/>
    </source>
</evidence>
<feature type="domain" description="NAC" evidence="6">
    <location>
        <begin position="172"/>
        <end position="298"/>
    </location>
</feature>
<keyword evidence="8" id="KW-1185">Reference proteome</keyword>
<evidence type="ECO:0000256" key="2">
    <source>
        <dbReference type="ARBA" id="ARBA00023015"/>
    </source>
</evidence>
<dbReference type="SUPFAM" id="SSF101941">
    <property type="entry name" value="NAC domain"/>
    <property type="match status" value="2"/>
</dbReference>
<comment type="subcellular location">
    <subcellularLocation>
        <location evidence="1">Nucleus</location>
    </subcellularLocation>
</comment>
<comment type="caution">
    <text evidence="7">The sequence shown here is derived from an EMBL/GenBank/DDBJ whole genome shotgun (WGS) entry which is preliminary data.</text>
</comment>
<accession>A0ABQ7Y7J5</accession>
<gene>
    <name evidence="7" type="ORF">HID58_081379</name>
</gene>
<name>A0ABQ7Y7J5_BRANA</name>
<keyword evidence="5" id="KW-0539">Nucleus</keyword>
<protein>
    <recommendedName>
        <fullName evidence="6">NAC domain-containing protein</fullName>
    </recommendedName>
</protein>
<keyword evidence="4" id="KW-0804">Transcription</keyword>
<keyword evidence="2" id="KW-0805">Transcription regulation</keyword>
<reference evidence="7 8" key="1">
    <citation type="submission" date="2021-05" db="EMBL/GenBank/DDBJ databases">
        <title>Genome Assembly of Synthetic Allotetraploid Brassica napus Reveals Homoeologous Exchanges between Subgenomes.</title>
        <authorList>
            <person name="Davis J.T."/>
        </authorList>
    </citation>
    <scope>NUCLEOTIDE SEQUENCE [LARGE SCALE GENOMIC DNA]</scope>
    <source>
        <strain evidence="8">cv. Da-Ae</strain>
        <tissue evidence="7">Seedling</tissue>
    </source>
</reference>
<proteinExistence type="predicted"/>
<dbReference type="InterPro" id="IPR003441">
    <property type="entry name" value="NAC-dom"/>
</dbReference>
<evidence type="ECO:0000313" key="7">
    <source>
        <dbReference type="EMBL" id="KAH0864168.1"/>
    </source>
</evidence>
<dbReference type="Pfam" id="PF02365">
    <property type="entry name" value="NAM"/>
    <property type="match status" value="2"/>
</dbReference>
<evidence type="ECO:0000256" key="1">
    <source>
        <dbReference type="ARBA" id="ARBA00004123"/>
    </source>
</evidence>
<evidence type="ECO:0000256" key="4">
    <source>
        <dbReference type="ARBA" id="ARBA00023163"/>
    </source>
</evidence>
<evidence type="ECO:0000256" key="3">
    <source>
        <dbReference type="ARBA" id="ARBA00023125"/>
    </source>
</evidence>
<dbReference type="Proteomes" id="UP000824890">
    <property type="component" value="Unassembled WGS sequence"/>
</dbReference>
<dbReference type="InterPro" id="IPR036093">
    <property type="entry name" value="NAC_dom_sf"/>
</dbReference>